<organism evidence="1 2">
    <name type="scientific">Cetraspora pellucida</name>
    <dbReference type="NCBI Taxonomy" id="1433469"/>
    <lineage>
        <taxon>Eukaryota</taxon>
        <taxon>Fungi</taxon>
        <taxon>Fungi incertae sedis</taxon>
        <taxon>Mucoromycota</taxon>
        <taxon>Glomeromycotina</taxon>
        <taxon>Glomeromycetes</taxon>
        <taxon>Diversisporales</taxon>
        <taxon>Gigasporaceae</taxon>
        <taxon>Cetraspora</taxon>
    </lineage>
</organism>
<sequence>MKSNNGMYKVNNHVFNLTLIDSLRPGNWMELLKKLAHKSNKRIIKRQFLEAERQILDDNKQSLEASIVQKHSDQNKYASKPIKMQEITKALSKSVLR</sequence>
<evidence type="ECO:0000313" key="1">
    <source>
        <dbReference type="EMBL" id="CAG8694247.1"/>
    </source>
</evidence>
<accession>A0A9N9EVQ9</accession>
<dbReference type="AlphaFoldDB" id="A0A9N9EVQ9"/>
<evidence type="ECO:0000313" key="2">
    <source>
        <dbReference type="Proteomes" id="UP000789759"/>
    </source>
</evidence>
<proteinExistence type="predicted"/>
<keyword evidence="2" id="KW-1185">Reference proteome</keyword>
<name>A0A9N9EVQ9_9GLOM</name>
<reference evidence="1" key="1">
    <citation type="submission" date="2021-06" db="EMBL/GenBank/DDBJ databases">
        <authorList>
            <person name="Kallberg Y."/>
            <person name="Tangrot J."/>
            <person name="Rosling A."/>
        </authorList>
    </citation>
    <scope>NUCLEOTIDE SEQUENCE</scope>
    <source>
        <strain evidence="1">FL966</strain>
    </source>
</reference>
<gene>
    <name evidence="1" type="ORF">CPELLU_LOCUS11473</name>
</gene>
<dbReference type="EMBL" id="CAJVQA010010194">
    <property type="protein sequence ID" value="CAG8694247.1"/>
    <property type="molecule type" value="Genomic_DNA"/>
</dbReference>
<protein>
    <submittedName>
        <fullName evidence="1">6833_t:CDS:1</fullName>
    </submittedName>
</protein>
<comment type="caution">
    <text evidence="1">The sequence shown here is derived from an EMBL/GenBank/DDBJ whole genome shotgun (WGS) entry which is preliminary data.</text>
</comment>
<dbReference type="Proteomes" id="UP000789759">
    <property type="component" value="Unassembled WGS sequence"/>
</dbReference>